<dbReference type="AlphaFoldDB" id="A0AAC9K8A1"/>
<proteinExistence type="predicted"/>
<gene>
    <name evidence="1" type="ORF">GbCGDNIH9_0501</name>
</gene>
<reference evidence="2" key="1">
    <citation type="submission" date="2016-11" db="EMBL/GenBank/DDBJ databases">
        <title>Comparative genomic and phenotypic analysis of Granulibacter bethesdensis clinical isolates from patients with chronic granulomatous disease.</title>
        <authorList>
            <person name="Zarember K.A."/>
            <person name="Porcella S.F."/>
            <person name="Chu J."/>
            <person name="Ding L."/>
            <person name="Dahlstrom E."/>
            <person name="Barbian K."/>
            <person name="Martens C."/>
            <person name="Sykora L."/>
            <person name="Kramer S."/>
            <person name="Pettinato A.M."/>
            <person name="Hong H."/>
            <person name="Wald G."/>
            <person name="Berg L.J."/>
            <person name="Rogge L.S."/>
            <person name="Greenberg D.E."/>
            <person name="Falcone E.L."/>
            <person name="Neves J.F."/>
            <person name="Simoes M.J."/>
            <person name="Casal M."/>
            <person name="Rodriguez-Lopez F.C."/>
            <person name="Zelazny A."/>
            <person name="Gallin J.I."/>
            <person name="Holland S.M."/>
        </authorList>
    </citation>
    <scope>NUCLEOTIDE SEQUENCE [LARGE SCALE GENOMIC DNA]</scope>
    <source>
        <strain evidence="2">NIH9.1</strain>
    </source>
</reference>
<protein>
    <submittedName>
        <fullName evidence="1">Uncharacterized protein</fullName>
    </submittedName>
</protein>
<sequence length="209" mass="23217">MRRNMDRYMWFSRMMLRRKALIVLGALMGMGGIMIQAGYAHKPLSHPPVHAQPAATCVARALDGGHRREFTRALMQPSGTLTDPEAPRPVYRLTSYCYPDLQAEAACPTEYGPEAHLAEWFDIEPLLAKNAEAAQALGFAIGDLAWLSVSHFSYDKGMQYYLTRLNTRPPADALIRQTAPHGWIVGQWTGLALPSLCEIGTRPPPALQE</sequence>
<name>A0AAC9K8A1_9PROT</name>
<dbReference type="EMBL" id="CP018191">
    <property type="protein sequence ID" value="APH53741.1"/>
    <property type="molecule type" value="Genomic_DNA"/>
</dbReference>
<evidence type="ECO:0000313" key="2">
    <source>
        <dbReference type="Proteomes" id="UP000182373"/>
    </source>
</evidence>
<dbReference type="Proteomes" id="UP000182373">
    <property type="component" value="Chromosome"/>
</dbReference>
<accession>A0AAC9K8A1</accession>
<evidence type="ECO:0000313" key="1">
    <source>
        <dbReference type="EMBL" id="APH53741.1"/>
    </source>
</evidence>
<organism evidence="1 2">
    <name type="scientific">Granulibacter bethesdensis</name>
    <dbReference type="NCBI Taxonomy" id="364410"/>
    <lineage>
        <taxon>Bacteria</taxon>
        <taxon>Pseudomonadati</taxon>
        <taxon>Pseudomonadota</taxon>
        <taxon>Alphaproteobacteria</taxon>
        <taxon>Acetobacterales</taxon>
        <taxon>Acetobacteraceae</taxon>
        <taxon>Granulibacter</taxon>
    </lineage>
</organism>